<feature type="compositionally biased region" description="Low complexity" evidence="1">
    <location>
        <begin position="1"/>
        <end position="18"/>
    </location>
</feature>
<sequence>MSSTSTNSASAPASPPTADQKPKPKWEIYVDGGYNEMDKLVRAMESRDKPPSVYEDIDMEERIRLHVRIFELKESISRGPGSDSTDNTTSKPKWLTWIEAAGTDLKEKQVRLQLHERCRETPYFKWEDFLAAPDF</sequence>
<proteinExistence type="predicted"/>
<dbReference type="EMBL" id="CAJVRM010000066">
    <property type="protein sequence ID" value="CAG8973213.1"/>
    <property type="molecule type" value="Genomic_DNA"/>
</dbReference>
<gene>
    <name evidence="2" type="ORF">HYALB_00006382</name>
</gene>
<comment type="caution">
    <text evidence="2">The sequence shown here is derived from an EMBL/GenBank/DDBJ whole genome shotgun (WGS) entry which is preliminary data.</text>
</comment>
<reference evidence="2" key="1">
    <citation type="submission" date="2021-07" db="EMBL/GenBank/DDBJ databases">
        <authorList>
            <person name="Durling M."/>
        </authorList>
    </citation>
    <scope>NUCLEOTIDE SEQUENCE</scope>
</reference>
<accession>A0A9N9PS59</accession>
<organism evidence="2 3">
    <name type="scientific">Hymenoscyphus albidus</name>
    <dbReference type="NCBI Taxonomy" id="595503"/>
    <lineage>
        <taxon>Eukaryota</taxon>
        <taxon>Fungi</taxon>
        <taxon>Dikarya</taxon>
        <taxon>Ascomycota</taxon>
        <taxon>Pezizomycotina</taxon>
        <taxon>Leotiomycetes</taxon>
        <taxon>Helotiales</taxon>
        <taxon>Helotiaceae</taxon>
        <taxon>Hymenoscyphus</taxon>
    </lineage>
</organism>
<name>A0A9N9PS59_9HELO</name>
<keyword evidence="3" id="KW-1185">Reference proteome</keyword>
<protein>
    <submittedName>
        <fullName evidence="2">Uncharacterized protein</fullName>
    </submittedName>
</protein>
<evidence type="ECO:0000313" key="3">
    <source>
        <dbReference type="Proteomes" id="UP000701801"/>
    </source>
</evidence>
<dbReference type="AlphaFoldDB" id="A0A9N9PS59"/>
<evidence type="ECO:0000256" key="1">
    <source>
        <dbReference type="SAM" id="MobiDB-lite"/>
    </source>
</evidence>
<evidence type="ECO:0000313" key="2">
    <source>
        <dbReference type="EMBL" id="CAG8973213.1"/>
    </source>
</evidence>
<dbReference type="Proteomes" id="UP000701801">
    <property type="component" value="Unassembled WGS sequence"/>
</dbReference>
<feature type="region of interest" description="Disordered" evidence="1">
    <location>
        <begin position="1"/>
        <end position="26"/>
    </location>
</feature>